<comment type="caution">
    <text evidence="2">The sequence shown here is derived from an EMBL/GenBank/DDBJ whole genome shotgun (WGS) entry which is preliminary data.</text>
</comment>
<proteinExistence type="predicted"/>
<gene>
    <name evidence="2" type="ORF">JO379_000038</name>
</gene>
<protein>
    <submittedName>
        <fullName evidence="2">Uncharacterized protein</fullName>
    </submittedName>
</protein>
<reference evidence="2 3" key="1">
    <citation type="submission" date="2021-03" db="EMBL/GenBank/DDBJ databases">
        <title>Sequencing the genomes of 1000 actinobacteria strains.</title>
        <authorList>
            <person name="Klenk H.-P."/>
        </authorList>
    </citation>
    <scope>NUCLEOTIDE SEQUENCE [LARGE SCALE GENOMIC DNA]</scope>
    <source>
        <strain evidence="2 3">DSM 41480</strain>
    </source>
</reference>
<name>A0ABS4XVN2_9ACTN</name>
<keyword evidence="3" id="KW-1185">Reference proteome</keyword>
<evidence type="ECO:0000313" key="3">
    <source>
        <dbReference type="Proteomes" id="UP001519291"/>
    </source>
</evidence>
<dbReference type="EMBL" id="JAGIOH010000001">
    <property type="protein sequence ID" value="MBP2400569.1"/>
    <property type="molecule type" value="Genomic_DNA"/>
</dbReference>
<feature type="region of interest" description="Disordered" evidence="1">
    <location>
        <begin position="15"/>
        <end position="38"/>
    </location>
</feature>
<sequence length="66" mass="6856">MTAAKHEHAITGLYQVGDWAGSPSGPGKQHSGQSRHQMKLPSASLLACNQPVAGIVASVTADMVWS</sequence>
<evidence type="ECO:0000313" key="2">
    <source>
        <dbReference type="EMBL" id="MBP2400569.1"/>
    </source>
</evidence>
<organism evidence="2 3">
    <name type="scientific">Streptomyces syringium</name>
    <dbReference type="NCBI Taxonomy" id="76729"/>
    <lineage>
        <taxon>Bacteria</taxon>
        <taxon>Bacillati</taxon>
        <taxon>Actinomycetota</taxon>
        <taxon>Actinomycetes</taxon>
        <taxon>Kitasatosporales</taxon>
        <taxon>Streptomycetaceae</taxon>
        <taxon>Streptomyces</taxon>
    </lineage>
</organism>
<accession>A0ABS4XVN2</accession>
<evidence type="ECO:0000256" key="1">
    <source>
        <dbReference type="SAM" id="MobiDB-lite"/>
    </source>
</evidence>
<dbReference type="Proteomes" id="UP001519291">
    <property type="component" value="Unassembled WGS sequence"/>
</dbReference>